<feature type="signal peptide" evidence="1">
    <location>
        <begin position="1"/>
        <end position="17"/>
    </location>
</feature>
<evidence type="ECO:0000313" key="3">
    <source>
        <dbReference type="Proteomes" id="UP000184356"/>
    </source>
</evidence>
<keyword evidence="1" id="KW-0732">Signal</keyword>
<keyword evidence="3" id="KW-1185">Reference proteome</keyword>
<sequence length="61" mass="6393">MQLLNLLVLAFVGSAIAIPGPPQKNELNGFEKRACIPQFHRCGDVPGQCCAPYSCTSGGCA</sequence>
<dbReference type="EMBL" id="KV878585">
    <property type="protein sequence ID" value="OJJ60272.1"/>
    <property type="molecule type" value="Genomic_DNA"/>
</dbReference>
<dbReference type="VEuPathDB" id="FungiDB:ASPSYDRAFT_44710"/>
<dbReference type="Proteomes" id="UP000184356">
    <property type="component" value="Unassembled WGS sequence"/>
</dbReference>
<dbReference type="RefSeq" id="XP_040704078.1">
    <property type="nucleotide sequence ID" value="XM_040846896.1"/>
</dbReference>
<proteinExistence type="predicted"/>
<evidence type="ECO:0000256" key="1">
    <source>
        <dbReference type="SAM" id="SignalP"/>
    </source>
</evidence>
<accession>A0A1L9TLK8</accession>
<evidence type="ECO:0000313" key="2">
    <source>
        <dbReference type="EMBL" id="OJJ60272.1"/>
    </source>
</evidence>
<feature type="chain" id="PRO_5012815377" evidence="1">
    <location>
        <begin position="18"/>
        <end position="61"/>
    </location>
</feature>
<reference evidence="3" key="1">
    <citation type="journal article" date="2017" name="Genome Biol.">
        <title>Comparative genomics reveals high biological diversity and specific adaptations in the industrially and medically important fungal genus Aspergillus.</title>
        <authorList>
            <person name="de Vries R.P."/>
            <person name="Riley R."/>
            <person name="Wiebenga A."/>
            <person name="Aguilar-Osorio G."/>
            <person name="Amillis S."/>
            <person name="Uchima C.A."/>
            <person name="Anderluh G."/>
            <person name="Asadollahi M."/>
            <person name="Askin M."/>
            <person name="Barry K."/>
            <person name="Battaglia E."/>
            <person name="Bayram O."/>
            <person name="Benocci T."/>
            <person name="Braus-Stromeyer S.A."/>
            <person name="Caldana C."/>
            <person name="Canovas D."/>
            <person name="Cerqueira G.C."/>
            <person name="Chen F."/>
            <person name="Chen W."/>
            <person name="Choi C."/>
            <person name="Clum A."/>
            <person name="Dos Santos R.A."/>
            <person name="Damasio A.R."/>
            <person name="Diallinas G."/>
            <person name="Emri T."/>
            <person name="Fekete E."/>
            <person name="Flipphi M."/>
            <person name="Freyberg S."/>
            <person name="Gallo A."/>
            <person name="Gournas C."/>
            <person name="Habgood R."/>
            <person name="Hainaut M."/>
            <person name="Harispe M.L."/>
            <person name="Henrissat B."/>
            <person name="Hilden K.S."/>
            <person name="Hope R."/>
            <person name="Hossain A."/>
            <person name="Karabika E."/>
            <person name="Karaffa L."/>
            <person name="Karanyi Z."/>
            <person name="Krasevec N."/>
            <person name="Kuo A."/>
            <person name="Kusch H."/>
            <person name="LaButti K."/>
            <person name="Lagendijk E.L."/>
            <person name="Lapidus A."/>
            <person name="Levasseur A."/>
            <person name="Lindquist E."/>
            <person name="Lipzen A."/>
            <person name="Logrieco A.F."/>
            <person name="MacCabe A."/>
            <person name="Maekelae M.R."/>
            <person name="Malavazi I."/>
            <person name="Melin P."/>
            <person name="Meyer V."/>
            <person name="Mielnichuk N."/>
            <person name="Miskei M."/>
            <person name="Molnar A.P."/>
            <person name="Mule G."/>
            <person name="Ngan C.Y."/>
            <person name="Orejas M."/>
            <person name="Orosz E."/>
            <person name="Ouedraogo J.P."/>
            <person name="Overkamp K.M."/>
            <person name="Park H.-S."/>
            <person name="Perrone G."/>
            <person name="Piumi F."/>
            <person name="Punt P.J."/>
            <person name="Ram A.F."/>
            <person name="Ramon A."/>
            <person name="Rauscher S."/>
            <person name="Record E."/>
            <person name="Riano-Pachon D.M."/>
            <person name="Robert V."/>
            <person name="Roehrig J."/>
            <person name="Ruller R."/>
            <person name="Salamov A."/>
            <person name="Salih N.S."/>
            <person name="Samson R.A."/>
            <person name="Sandor E."/>
            <person name="Sanguinetti M."/>
            <person name="Schuetze T."/>
            <person name="Sepcic K."/>
            <person name="Shelest E."/>
            <person name="Sherlock G."/>
            <person name="Sophianopoulou V."/>
            <person name="Squina F.M."/>
            <person name="Sun H."/>
            <person name="Susca A."/>
            <person name="Todd R.B."/>
            <person name="Tsang A."/>
            <person name="Unkles S.E."/>
            <person name="van de Wiele N."/>
            <person name="van Rossen-Uffink D."/>
            <person name="Oliveira J.V."/>
            <person name="Vesth T.C."/>
            <person name="Visser J."/>
            <person name="Yu J.-H."/>
            <person name="Zhou M."/>
            <person name="Andersen M.R."/>
            <person name="Archer D.B."/>
            <person name="Baker S.E."/>
            <person name="Benoit I."/>
            <person name="Brakhage A.A."/>
            <person name="Braus G.H."/>
            <person name="Fischer R."/>
            <person name="Frisvad J.C."/>
            <person name="Goldman G.H."/>
            <person name="Houbraken J."/>
            <person name="Oakley B."/>
            <person name="Pocsi I."/>
            <person name="Scazzocchio C."/>
            <person name="Seiboth B."/>
            <person name="vanKuyk P.A."/>
            <person name="Wortman J."/>
            <person name="Dyer P.S."/>
            <person name="Grigoriev I.V."/>
        </authorList>
    </citation>
    <scope>NUCLEOTIDE SEQUENCE [LARGE SCALE GENOMIC DNA]</scope>
    <source>
        <strain evidence="3">CBS 593.65</strain>
    </source>
</reference>
<organism evidence="2 3">
    <name type="scientific">Aspergillus sydowii CBS 593.65</name>
    <dbReference type="NCBI Taxonomy" id="1036612"/>
    <lineage>
        <taxon>Eukaryota</taxon>
        <taxon>Fungi</taxon>
        <taxon>Dikarya</taxon>
        <taxon>Ascomycota</taxon>
        <taxon>Pezizomycotina</taxon>
        <taxon>Eurotiomycetes</taxon>
        <taxon>Eurotiomycetidae</taxon>
        <taxon>Eurotiales</taxon>
        <taxon>Aspergillaceae</taxon>
        <taxon>Aspergillus</taxon>
        <taxon>Aspergillus subgen. Nidulantes</taxon>
    </lineage>
</organism>
<gene>
    <name evidence="2" type="ORF">ASPSYDRAFT_44710</name>
</gene>
<dbReference type="AlphaFoldDB" id="A0A1L9TLK8"/>
<dbReference type="GeneID" id="63762969"/>
<protein>
    <submittedName>
        <fullName evidence="2">Uncharacterized protein</fullName>
    </submittedName>
</protein>
<name>A0A1L9TLK8_9EURO</name>